<sequence>MGSLPSRFMLKPRSKCEDSVEHITVALTQPLVHRHIKLLASVHHQSSHTSHATVPSPQPYRCENHHRLGSILGILNSSRVVHVLRW</sequence>
<dbReference type="Proteomes" id="UP000095287">
    <property type="component" value="Unplaced"/>
</dbReference>
<name>A0A1I7YIK9_9BILA</name>
<keyword evidence="1" id="KW-1185">Reference proteome</keyword>
<dbReference type="AlphaFoldDB" id="A0A1I7YIK9"/>
<evidence type="ECO:0000313" key="1">
    <source>
        <dbReference type="Proteomes" id="UP000095287"/>
    </source>
</evidence>
<organism evidence="1 2">
    <name type="scientific">Steinernema glaseri</name>
    <dbReference type="NCBI Taxonomy" id="37863"/>
    <lineage>
        <taxon>Eukaryota</taxon>
        <taxon>Metazoa</taxon>
        <taxon>Ecdysozoa</taxon>
        <taxon>Nematoda</taxon>
        <taxon>Chromadorea</taxon>
        <taxon>Rhabditida</taxon>
        <taxon>Tylenchina</taxon>
        <taxon>Panagrolaimomorpha</taxon>
        <taxon>Strongyloidoidea</taxon>
        <taxon>Steinernematidae</taxon>
        <taxon>Steinernema</taxon>
    </lineage>
</organism>
<protein>
    <submittedName>
        <fullName evidence="2">Ovule protein</fullName>
    </submittedName>
</protein>
<evidence type="ECO:0000313" key="2">
    <source>
        <dbReference type="WBParaSite" id="L893_g16706.t1"/>
    </source>
</evidence>
<proteinExistence type="predicted"/>
<reference evidence="2" key="1">
    <citation type="submission" date="2016-11" db="UniProtKB">
        <authorList>
            <consortium name="WormBaseParasite"/>
        </authorList>
    </citation>
    <scope>IDENTIFICATION</scope>
</reference>
<dbReference type="WBParaSite" id="L893_g16706.t1">
    <property type="protein sequence ID" value="L893_g16706.t1"/>
    <property type="gene ID" value="L893_g16706"/>
</dbReference>
<accession>A0A1I7YIK9</accession>